<organism evidence="3 4">
    <name type="scientific">Flagellimonas pacifica</name>
    <dbReference type="NCBI Taxonomy" id="1247520"/>
    <lineage>
        <taxon>Bacteria</taxon>
        <taxon>Pseudomonadati</taxon>
        <taxon>Bacteroidota</taxon>
        <taxon>Flavobacteriia</taxon>
        <taxon>Flavobacteriales</taxon>
        <taxon>Flavobacteriaceae</taxon>
        <taxon>Flagellimonas</taxon>
    </lineage>
</organism>
<keyword evidence="1" id="KW-0663">Pyridoxal phosphate</keyword>
<proteinExistence type="predicted"/>
<feature type="domain" description="Aminotransferase class V" evidence="2">
    <location>
        <begin position="62"/>
        <end position="447"/>
    </location>
</feature>
<dbReference type="AlphaFoldDB" id="A0A285MW51"/>
<evidence type="ECO:0000259" key="2">
    <source>
        <dbReference type="Pfam" id="PF00266"/>
    </source>
</evidence>
<dbReference type="PANTHER" id="PTHR43686">
    <property type="entry name" value="SULFURTRANSFERASE-RELATED"/>
    <property type="match status" value="1"/>
</dbReference>
<dbReference type="Gene3D" id="3.90.1150.10">
    <property type="entry name" value="Aspartate Aminotransferase, domain 1"/>
    <property type="match status" value="1"/>
</dbReference>
<gene>
    <name evidence="3" type="ORF">SAMN06265377_3186</name>
</gene>
<dbReference type="InterPro" id="IPR015424">
    <property type="entry name" value="PyrdxlP-dep_Trfase"/>
</dbReference>
<dbReference type="Proteomes" id="UP000219048">
    <property type="component" value="Unassembled WGS sequence"/>
</dbReference>
<dbReference type="RefSeq" id="WP_097046800.1">
    <property type="nucleotide sequence ID" value="NZ_OBEH01000005.1"/>
</dbReference>
<dbReference type="GO" id="GO:0016829">
    <property type="term" value="F:lyase activity"/>
    <property type="evidence" value="ECO:0007669"/>
    <property type="project" value="UniProtKB-KW"/>
</dbReference>
<reference evidence="4" key="1">
    <citation type="submission" date="2017-09" db="EMBL/GenBank/DDBJ databases">
        <authorList>
            <person name="Varghese N."/>
            <person name="Submissions S."/>
        </authorList>
    </citation>
    <scope>NUCLEOTIDE SEQUENCE [LARGE SCALE GENOMIC DNA]</scope>
    <source>
        <strain evidence="4">DSM 25885</strain>
    </source>
</reference>
<dbReference type="InterPro" id="IPR015422">
    <property type="entry name" value="PyrdxlP-dep_Trfase_small"/>
</dbReference>
<dbReference type="InterPro" id="IPR000192">
    <property type="entry name" value="Aminotrans_V_dom"/>
</dbReference>
<dbReference type="EMBL" id="OBEH01000005">
    <property type="protein sequence ID" value="SNZ01348.1"/>
    <property type="molecule type" value="Genomic_DNA"/>
</dbReference>
<protein>
    <submittedName>
        <fullName evidence="3">Selenocysteine lyase/Cysteine desulfurase</fullName>
    </submittedName>
</protein>
<sequence length="493" mass="56146">MITKQKETLESYFKDFRRNTIGVDTRIDTPLGRKPLVYADWIASGRLYGPIEDIMRGRIGPMVGNTHSETSYTGKLMTGLYETAKTEIKKHVNASEEDAIITTDTGMTGVLCKFQRILGLKVPERLEKAFEIPESERPVIFLTHMEHHSNQTTWLETIADVVVLEPSENLFVDANVLKEELKKYKDRKLKIGSFTACSNVTGVSAPYYELAEIMHEHGGFCFVDFAASAPYVEIDMHPEKESRRLDAIFFSPHKFLGGPGSSGVLVFNKKLYKNRIPDNPGGGTVTWTDPWGGHNFFESVEAREDGGTPGFLQTIRTALAIRLKEKMDVEKIRRRENELVRRCFEELPKIKGLRVLAKEVRYRLGVFSFYVEHLHYNLVVKLLNDHFGIQVRGGCSCAGTYGHLLLEVSKEQSRNITNRIDQGDLTEKPGWVRLSLHPTMTDSELDYILGAIKEVADNGKEMSTQYVYKTENNAFYHHSEKLDKEELGHWFNI</sequence>
<evidence type="ECO:0000313" key="3">
    <source>
        <dbReference type="EMBL" id="SNZ01348.1"/>
    </source>
</evidence>
<keyword evidence="3" id="KW-0456">Lyase</keyword>
<dbReference type="Pfam" id="PF00266">
    <property type="entry name" value="Aminotran_5"/>
    <property type="match status" value="1"/>
</dbReference>
<dbReference type="Gene3D" id="3.40.640.10">
    <property type="entry name" value="Type I PLP-dependent aspartate aminotransferase-like (Major domain)"/>
    <property type="match status" value="1"/>
</dbReference>
<keyword evidence="4" id="KW-1185">Reference proteome</keyword>
<accession>A0A285MW51</accession>
<name>A0A285MW51_9FLAO</name>
<dbReference type="PANTHER" id="PTHR43686:SF1">
    <property type="entry name" value="AMINOTRAN_5 DOMAIN-CONTAINING PROTEIN"/>
    <property type="match status" value="1"/>
</dbReference>
<dbReference type="SUPFAM" id="SSF53383">
    <property type="entry name" value="PLP-dependent transferases"/>
    <property type="match status" value="1"/>
</dbReference>
<dbReference type="InterPro" id="IPR015421">
    <property type="entry name" value="PyrdxlP-dep_Trfase_major"/>
</dbReference>
<evidence type="ECO:0000313" key="4">
    <source>
        <dbReference type="Proteomes" id="UP000219048"/>
    </source>
</evidence>
<dbReference type="OrthoDB" id="9804366at2"/>
<evidence type="ECO:0000256" key="1">
    <source>
        <dbReference type="ARBA" id="ARBA00022898"/>
    </source>
</evidence>